<dbReference type="InterPro" id="IPR001173">
    <property type="entry name" value="Glyco_trans_2-like"/>
</dbReference>
<protein>
    <submittedName>
        <fullName evidence="2">Abequosyltransferase RfbV</fullName>
        <ecNumber evidence="2">2.4.1.60</ecNumber>
    </submittedName>
</protein>
<dbReference type="PANTHER" id="PTHR43685:SF2">
    <property type="entry name" value="GLYCOSYLTRANSFERASE 2-LIKE DOMAIN-CONTAINING PROTEIN"/>
    <property type="match status" value="1"/>
</dbReference>
<dbReference type="AlphaFoldDB" id="A0A7M1WD86"/>
<dbReference type="EC" id="2.4.1.60" evidence="2"/>
<dbReference type="Gene3D" id="3.90.550.10">
    <property type="entry name" value="Spore Coat Polysaccharide Biosynthesis Protein SpsA, Chain A"/>
    <property type="match status" value="1"/>
</dbReference>
<organism evidence="2">
    <name type="scientific">Vibrio parahaemolyticus</name>
    <dbReference type="NCBI Taxonomy" id="670"/>
    <lineage>
        <taxon>Bacteria</taxon>
        <taxon>Pseudomonadati</taxon>
        <taxon>Pseudomonadota</taxon>
        <taxon>Gammaproteobacteria</taxon>
        <taxon>Vibrionales</taxon>
        <taxon>Vibrionaceae</taxon>
        <taxon>Vibrio</taxon>
    </lineage>
</organism>
<gene>
    <name evidence="2" type="primary">rfbV</name>
    <name evidence="2" type="ORF">VP351_00018</name>
</gene>
<feature type="domain" description="Glycosyltransferase 2-like" evidence="1">
    <location>
        <begin position="6"/>
        <end position="116"/>
    </location>
</feature>
<dbReference type="RefSeq" id="WP_031815871.1">
    <property type="nucleotide sequence ID" value="NZ_MSAM01000003.1"/>
</dbReference>
<dbReference type="Pfam" id="PF00535">
    <property type="entry name" value="Glycos_transf_2"/>
    <property type="match status" value="1"/>
</dbReference>
<sequence length="279" mass="32455">MKNIAILISTYNGERYLLEQVYSILAQDAFRDNNFNIKVYIRDDGSSDSTLMLIDVLKNQEPNIIFSLTSDSNLGPADSFLHMLSVIESDYYFFCDQDDIWLKDKVSRAMSFMGERSELPIAYFSDLKLCDKDGEVISNSLWNEWGYRQKFFDSWKNYFSVSLVTGCTLAINRAAREKCMSHERYHLMLHDQWISYICAKFGIVIADKNPSILYRQHDNNVMGGGDLSLRDYINKSEKFVKYFDDAKKMCREEGDISVSELIRIKVFLSLQRLILSKLK</sequence>
<accession>A0A7M1WD86</accession>
<dbReference type="InterPro" id="IPR050834">
    <property type="entry name" value="Glycosyltransf_2"/>
</dbReference>
<dbReference type="InterPro" id="IPR029044">
    <property type="entry name" value="Nucleotide-diphossugar_trans"/>
</dbReference>
<evidence type="ECO:0000259" key="1">
    <source>
        <dbReference type="Pfam" id="PF00535"/>
    </source>
</evidence>
<reference evidence="2" key="1">
    <citation type="submission" date="2020-08" db="EMBL/GenBank/DDBJ databases">
        <title>Genetic structure, function and evolution of capsule biosynthesis loci in Vibrio parahaemolyticus.</title>
        <authorList>
            <person name="Li L."/>
            <person name="Bian S."/>
        </authorList>
    </citation>
    <scope>NUCLEOTIDE SEQUENCE</scope>
    <source>
        <strain evidence="2">VP351</strain>
    </source>
</reference>
<dbReference type="EMBL" id="MT898281">
    <property type="protein sequence ID" value="QOS24925.1"/>
    <property type="molecule type" value="Genomic_DNA"/>
</dbReference>
<keyword evidence="2" id="KW-0328">Glycosyltransferase</keyword>
<dbReference type="SUPFAM" id="SSF53448">
    <property type="entry name" value="Nucleotide-diphospho-sugar transferases"/>
    <property type="match status" value="1"/>
</dbReference>
<dbReference type="PANTHER" id="PTHR43685">
    <property type="entry name" value="GLYCOSYLTRANSFERASE"/>
    <property type="match status" value="1"/>
</dbReference>
<keyword evidence="2" id="KW-0808">Transferase</keyword>
<dbReference type="CDD" id="cd04196">
    <property type="entry name" value="GT_2_like_d"/>
    <property type="match status" value="1"/>
</dbReference>
<dbReference type="GO" id="GO:0047600">
    <property type="term" value="F:abequosyltransferase activity"/>
    <property type="evidence" value="ECO:0007669"/>
    <property type="project" value="UniProtKB-EC"/>
</dbReference>
<name>A0A7M1WD86_VIBPH</name>
<proteinExistence type="predicted"/>
<evidence type="ECO:0000313" key="2">
    <source>
        <dbReference type="EMBL" id="QOS24925.1"/>
    </source>
</evidence>